<dbReference type="OrthoDB" id="1100436at2"/>
<accession>A0A1G8E5T9</accession>
<gene>
    <name evidence="1" type="ORF">SAMN04488121_1173</name>
</gene>
<dbReference type="Gene3D" id="3.40.50.2000">
    <property type="entry name" value="Glycogen Phosphorylase B"/>
    <property type="match status" value="2"/>
</dbReference>
<proteinExistence type="predicted"/>
<dbReference type="AlphaFoldDB" id="A0A1G8E5T9"/>
<dbReference type="SUPFAM" id="SSF53756">
    <property type="entry name" value="UDP-Glycosyltransferase/glycogen phosphorylase"/>
    <property type="match status" value="1"/>
</dbReference>
<organism evidence="1 2">
    <name type="scientific">Chitinophaga filiformis</name>
    <name type="common">Myxococcus filiformis</name>
    <name type="synonym">Flexibacter filiformis</name>
    <dbReference type="NCBI Taxonomy" id="104663"/>
    <lineage>
        <taxon>Bacteria</taxon>
        <taxon>Pseudomonadati</taxon>
        <taxon>Bacteroidota</taxon>
        <taxon>Chitinophagia</taxon>
        <taxon>Chitinophagales</taxon>
        <taxon>Chitinophagaceae</taxon>
        <taxon>Chitinophaga</taxon>
    </lineage>
</organism>
<dbReference type="STRING" id="104663.SAMN04488121_1173"/>
<evidence type="ECO:0000313" key="1">
    <source>
        <dbReference type="EMBL" id="SDH65328.1"/>
    </source>
</evidence>
<protein>
    <submittedName>
        <fullName evidence="1">Glycosyltransferase involved in cell wall bisynthesis</fullName>
    </submittedName>
</protein>
<reference evidence="1 2" key="1">
    <citation type="submission" date="2016-10" db="EMBL/GenBank/DDBJ databases">
        <authorList>
            <person name="de Groot N.N."/>
        </authorList>
    </citation>
    <scope>NUCLEOTIDE SEQUENCE [LARGE SCALE GENOMIC DNA]</scope>
    <source>
        <strain evidence="1 2">DSM 527</strain>
    </source>
</reference>
<name>A0A1G8E5T9_CHIFI</name>
<dbReference type="EMBL" id="FNBN01000017">
    <property type="protein sequence ID" value="SDH65328.1"/>
    <property type="molecule type" value="Genomic_DNA"/>
</dbReference>
<evidence type="ECO:0000313" key="2">
    <source>
        <dbReference type="Proteomes" id="UP000199045"/>
    </source>
</evidence>
<dbReference type="GO" id="GO:0016740">
    <property type="term" value="F:transferase activity"/>
    <property type="evidence" value="ECO:0007669"/>
    <property type="project" value="UniProtKB-KW"/>
</dbReference>
<dbReference type="Proteomes" id="UP000199045">
    <property type="component" value="Unassembled WGS sequence"/>
</dbReference>
<sequence length="376" mass="42328">MKLIFLCGSLEPGRDGVGDYSRRLACELIRKSHEVAIIALNDRVSTSLYDGLQSSNGIEVPVLRLPASMDEKERFSHTGDYIRKFGPEWVSLQYVPFSFEKRGLPFSFGKHLKSLGSNIKWHFMFHELWVGLHGYSSFKLKMLGLMQKVIIKQMLAAINPESVTTSIGIYKKNLGWKEVNLIPLFSNIPVAGMPQEDTRNPDSLTAVHFGCFTGALEDYKRQVDFLTAIGEKTGKTVCLEIMGNGGHYKDKALDISRRAFSEENVIDRGFLPEEAISNHLLRADIGISRADYTLFGKSGSAMAMLEHGLPLLLRGERPKEDIIGNNFPFKEQLVYPDDPSKEFAKKDPVYFIGEVSEIFMESLSEKEHGQLVLITR</sequence>
<dbReference type="RefSeq" id="WP_089838989.1">
    <property type="nucleotide sequence ID" value="NZ_FNBN01000017.1"/>
</dbReference>
<keyword evidence="1" id="KW-0808">Transferase</keyword>